<gene>
    <name evidence="1" type="ORF">J0895_25505</name>
</gene>
<keyword evidence="2" id="KW-1185">Reference proteome</keyword>
<dbReference type="EMBL" id="JAFLQW010000678">
    <property type="protein sequence ID" value="MBO0352375.1"/>
    <property type="molecule type" value="Genomic_DNA"/>
</dbReference>
<sequence length="93" mass="10934">MLFAQSPFPFHLKEAFSATQVNLRGKERKRNIFLSISTTLPGFKVRVKHKIDKKSVNPDTNWIKILNWVITHPRFKPQNSHFRLDPRNLAPKI</sequence>
<comment type="caution">
    <text evidence="1">The sequence shown here is derived from an EMBL/GenBank/DDBJ whole genome shotgun (WGS) entry which is preliminary data.</text>
</comment>
<evidence type="ECO:0000313" key="1">
    <source>
        <dbReference type="EMBL" id="MBO0352375.1"/>
    </source>
</evidence>
<dbReference type="RefSeq" id="WP_207090780.1">
    <property type="nucleotide sequence ID" value="NZ_JAFLQW010000678.1"/>
</dbReference>
<name>A0ABS3FZ13_9CYAN</name>
<protein>
    <submittedName>
        <fullName evidence="1">Uncharacterized protein</fullName>
    </submittedName>
</protein>
<evidence type="ECO:0000313" key="2">
    <source>
        <dbReference type="Proteomes" id="UP000664844"/>
    </source>
</evidence>
<accession>A0ABS3FZ13</accession>
<proteinExistence type="predicted"/>
<organism evidence="1 2">
    <name type="scientific">Phormidium pseudopriestleyi FRX01</name>
    <dbReference type="NCBI Taxonomy" id="1759528"/>
    <lineage>
        <taxon>Bacteria</taxon>
        <taxon>Bacillati</taxon>
        <taxon>Cyanobacteriota</taxon>
        <taxon>Cyanophyceae</taxon>
        <taxon>Oscillatoriophycideae</taxon>
        <taxon>Oscillatoriales</taxon>
        <taxon>Oscillatoriaceae</taxon>
        <taxon>Phormidium</taxon>
    </lineage>
</organism>
<dbReference type="Proteomes" id="UP000664844">
    <property type="component" value="Unassembled WGS sequence"/>
</dbReference>
<reference evidence="1 2" key="1">
    <citation type="submission" date="2021-03" db="EMBL/GenBank/DDBJ databases">
        <title>Metabolic Capacity of the Antarctic Cyanobacterium Phormidium pseudopriestleyi that Sustains Oxygenic Photosynthesis in the Presence of Hydrogen Sulfide.</title>
        <authorList>
            <person name="Lumian J.E."/>
            <person name="Jungblut A.D."/>
            <person name="Dillon M.L."/>
            <person name="Hawes I."/>
            <person name="Doran P.T."/>
            <person name="Mackey T.J."/>
            <person name="Dick G.J."/>
            <person name="Grettenberger C.L."/>
            <person name="Sumner D.Y."/>
        </authorList>
    </citation>
    <scope>NUCLEOTIDE SEQUENCE [LARGE SCALE GENOMIC DNA]</scope>
    <source>
        <strain evidence="1 2">FRX01</strain>
    </source>
</reference>